<sequence>MSRIELIPPSFLIKEPRGSNPNDNKDNGEKVKIPVGKNIPTEYDWDEFHNDEAQGQPSETD</sequence>
<dbReference type="Proteomes" id="UP000179221">
    <property type="component" value="Unassembled WGS sequence"/>
</dbReference>
<comment type="caution">
    <text evidence="2">The sequence shown here is derived from an EMBL/GenBank/DDBJ whole genome shotgun (WGS) entry which is preliminary data.</text>
</comment>
<feature type="region of interest" description="Disordered" evidence="1">
    <location>
        <begin position="1"/>
        <end position="61"/>
    </location>
</feature>
<organism evidence="2 3">
    <name type="scientific">Candidatus Woesebacteria bacterium RIFCSPHIGHO2_01_FULL_40_22</name>
    <dbReference type="NCBI Taxonomy" id="1802499"/>
    <lineage>
        <taxon>Bacteria</taxon>
        <taxon>Candidatus Woeseibacteriota</taxon>
    </lineage>
</organism>
<name>A0A1F7YL84_9BACT</name>
<dbReference type="EMBL" id="MGGL01000003">
    <property type="protein sequence ID" value="OGM27649.1"/>
    <property type="molecule type" value="Genomic_DNA"/>
</dbReference>
<evidence type="ECO:0000313" key="3">
    <source>
        <dbReference type="Proteomes" id="UP000179221"/>
    </source>
</evidence>
<evidence type="ECO:0000256" key="1">
    <source>
        <dbReference type="SAM" id="MobiDB-lite"/>
    </source>
</evidence>
<proteinExistence type="predicted"/>
<feature type="compositionally biased region" description="Basic and acidic residues" evidence="1">
    <location>
        <begin position="23"/>
        <end position="32"/>
    </location>
</feature>
<protein>
    <submittedName>
        <fullName evidence="2">Uncharacterized protein</fullName>
    </submittedName>
</protein>
<gene>
    <name evidence="2" type="ORF">A2628_04215</name>
</gene>
<dbReference type="AlphaFoldDB" id="A0A1F7YL84"/>
<evidence type="ECO:0000313" key="2">
    <source>
        <dbReference type="EMBL" id="OGM27649.1"/>
    </source>
</evidence>
<reference evidence="2 3" key="1">
    <citation type="journal article" date="2016" name="Nat. Commun.">
        <title>Thousands of microbial genomes shed light on interconnected biogeochemical processes in an aquifer system.</title>
        <authorList>
            <person name="Anantharaman K."/>
            <person name="Brown C.T."/>
            <person name="Hug L.A."/>
            <person name="Sharon I."/>
            <person name="Castelle C.J."/>
            <person name="Probst A.J."/>
            <person name="Thomas B.C."/>
            <person name="Singh A."/>
            <person name="Wilkins M.J."/>
            <person name="Karaoz U."/>
            <person name="Brodie E.L."/>
            <person name="Williams K.H."/>
            <person name="Hubbard S.S."/>
            <person name="Banfield J.F."/>
        </authorList>
    </citation>
    <scope>NUCLEOTIDE SEQUENCE [LARGE SCALE GENOMIC DNA]</scope>
</reference>
<accession>A0A1F7YL84</accession>